<feature type="non-terminal residue" evidence="13">
    <location>
        <position position="1"/>
    </location>
</feature>
<sequence>HLTSPNLQEADSMADQQQRATFGVADYAVFTVMLLVSSLIGIYYRFTGDRQRTAREYLVANRNMSVVPVAFSLMASFMSAVTLLGVPSENYFYGTQFVVINIAYIFGTPIAAYVFLPVFYKLQVVSVYEYLEKRFGRATRLAMSATFIIQMVLYMAVVLYAPAVALSAVTGISKWLSIISVGLVCTFYCTIGGMKAVLWTDLFQSILMFLSMFAVVGVGTYNMGGVYNVWNEAWAGGRIEFLNFDPDPTVRHTVWTLAVGGIFVYVSLYGVNQAQVQRLMTVSTLKKAQTALFLNWPIVSALSLVTSFAGIVMYANFRHCDPLQSGKITKTDQVLPYFVMLYLGSVQGLPGLFVAGIFSGALSTVSSAVNSLAAVLLEDFVRPFCISQKTYDKHASLILKLLALFFGILCVLLTGLVEQLGGVLQASFMIFGVVGGPLLGVFTLGFLCRKANQEAALSGLVAGLAAGFWVGIGATVYGLKAEPLPLLTDHCPVSTSTTNAFTTAMSYVLENATTTAVTDLADIVTSSNVTVERYVLPLYRLSYQWYCGFGWLVVIVTGIVVTLITGGAKDVDPRCLCSWVAKDADSNEHPWLEGRVRNSSVTSSQIPMVLIKD</sequence>
<reference evidence="13" key="1">
    <citation type="submission" date="2014-03" db="EMBL/GenBank/DDBJ databases">
        <title>The sialotranscriptome of Amblyomma triste, Amblyomma parvum and Amblyomma cajennense ticks, uncovered by 454-based RNA-seq.</title>
        <authorList>
            <person name="Garcia G.R."/>
            <person name="Gardinassi L.G."/>
            <person name="Ribeiro J.M."/>
            <person name="Anatriello E."/>
            <person name="Ferreira B.R."/>
            <person name="Moreira H.N."/>
            <person name="Mafra C."/>
            <person name="Olegario M.M."/>
            <person name="Szabo P.J."/>
            <person name="Miranda-Santos I.K."/>
            <person name="Maruyama S.R."/>
        </authorList>
    </citation>
    <scope>NUCLEOTIDE SEQUENCE</scope>
    <source>
        <strain evidence="13">Mato Grasso do Sul</strain>
        <tissue evidence="13">Salivary glands</tissue>
    </source>
</reference>
<comment type="subcellular location">
    <subcellularLocation>
        <location evidence="1">Cell membrane</location>
        <topology evidence="1">Multi-pass membrane protein</topology>
    </subcellularLocation>
</comment>
<proteinExistence type="evidence at transcript level"/>
<feature type="transmembrane region" description="Helical" evidence="12">
    <location>
        <begin position="455"/>
        <end position="479"/>
    </location>
</feature>
<dbReference type="NCBIfam" id="TIGR00813">
    <property type="entry name" value="sss"/>
    <property type="match status" value="1"/>
</dbReference>
<keyword evidence="5 12" id="KW-0812">Transmembrane</keyword>
<dbReference type="PROSITE" id="PS50283">
    <property type="entry name" value="NA_SOLUT_SYMP_3"/>
    <property type="match status" value="1"/>
</dbReference>
<evidence type="ECO:0000256" key="11">
    <source>
        <dbReference type="RuleBase" id="RU362091"/>
    </source>
</evidence>
<dbReference type="InterPro" id="IPR038377">
    <property type="entry name" value="Na/Glc_symporter_sf"/>
</dbReference>
<feature type="transmembrane region" description="Helical" evidence="12">
    <location>
        <begin position="175"/>
        <end position="194"/>
    </location>
</feature>
<dbReference type="GO" id="GO:0006814">
    <property type="term" value="P:sodium ion transport"/>
    <property type="evidence" value="ECO:0007669"/>
    <property type="project" value="UniProtKB-KW"/>
</dbReference>
<keyword evidence="9 12" id="KW-0472">Membrane</keyword>
<organism evidence="13">
    <name type="scientific">Amblyomma triste</name>
    <name type="common">Neotropical tick</name>
    <dbReference type="NCBI Taxonomy" id="251400"/>
    <lineage>
        <taxon>Eukaryota</taxon>
        <taxon>Metazoa</taxon>
        <taxon>Ecdysozoa</taxon>
        <taxon>Arthropoda</taxon>
        <taxon>Chelicerata</taxon>
        <taxon>Arachnida</taxon>
        <taxon>Acari</taxon>
        <taxon>Parasitiformes</taxon>
        <taxon>Ixodida</taxon>
        <taxon>Ixodoidea</taxon>
        <taxon>Ixodidae</taxon>
        <taxon>Amblyomminae</taxon>
        <taxon>Amblyomma</taxon>
    </lineage>
</organism>
<evidence type="ECO:0000256" key="7">
    <source>
        <dbReference type="ARBA" id="ARBA00023053"/>
    </source>
</evidence>
<feature type="transmembrane region" description="Helical" evidence="12">
    <location>
        <begin position="250"/>
        <end position="271"/>
    </location>
</feature>
<evidence type="ECO:0000256" key="5">
    <source>
        <dbReference type="ARBA" id="ARBA00022692"/>
    </source>
</evidence>
<accession>A0A023GLF1</accession>
<evidence type="ECO:0000256" key="8">
    <source>
        <dbReference type="ARBA" id="ARBA00023065"/>
    </source>
</evidence>
<keyword evidence="10" id="KW-0739">Sodium transport</keyword>
<evidence type="ECO:0000256" key="4">
    <source>
        <dbReference type="ARBA" id="ARBA00022475"/>
    </source>
</evidence>
<feature type="transmembrane region" description="Helical" evidence="12">
    <location>
        <begin position="543"/>
        <end position="564"/>
    </location>
</feature>
<keyword evidence="3" id="KW-0813">Transport</keyword>
<evidence type="ECO:0000256" key="6">
    <source>
        <dbReference type="ARBA" id="ARBA00022989"/>
    </source>
</evidence>
<evidence type="ECO:0000256" key="10">
    <source>
        <dbReference type="ARBA" id="ARBA00023201"/>
    </source>
</evidence>
<name>A0A023GLF1_AMBTT</name>
<dbReference type="GO" id="GO:0015293">
    <property type="term" value="F:symporter activity"/>
    <property type="evidence" value="ECO:0007669"/>
    <property type="project" value="TreeGrafter"/>
</dbReference>
<comment type="similarity">
    <text evidence="2 11">Belongs to the sodium:solute symporter (SSF) (TC 2.A.21) family.</text>
</comment>
<evidence type="ECO:0000256" key="12">
    <source>
        <dbReference type="SAM" id="Phobius"/>
    </source>
</evidence>
<protein>
    <submittedName>
        <fullName evidence="13">Putative sodium/solute symporter sodium/solute symporter</fullName>
    </submittedName>
</protein>
<dbReference type="Pfam" id="PF00474">
    <property type="entry name" value="SSF"/>
    <property type="match status" value="1"/>
</dbReference>
<dbReference type="Gene3D" id="1.20.1730.10">
    <property type="entry name" value="Sodium/glucose cotransporter"/>
    <property type="match status" value="1"/>
</dbReference>
<evidence type="ECO:0000256" key="3">
    <source>
        <dbReference type="ARBA" id="ARBA00022448"/>
    </source>
</evidence>
<feature type="transmembrane region" description="Helical" evidence="12">
    <location>
        <begin position="423"/>
        <end position="448"/>
    </location>
</feature>
<evidence type="ECO:0000256" key="9">
    <source>
        <dbReference type="ARBA" id="ARBA00023136"/>
    </source>
</evidence>
<keyword evidence="7" id="KW-0915">Sodium</keyword>
<evidence type="ECO:0000256" key="2">
    <source>
        <dbReference type="ARBA" id="ARBA00006434"/>
    </source>
</evidence>
<dbReference type="PANTHER" id="PTHR42985:SF40">
    <property type="entry name" value="LD47995P-RELATED"/>
    <property type="match status" value="1"/>
</dbReference>
<dbReference type="GO" id="GO:0005886">
    <property type="term" value="C:plasma membrane"/>
    <property type="evidence" value="ECO:0007669"/>
    <property type="project" value="UniProtKB-SubCell"/>
</dbReference>
<dbReference type="PANTHER" id="PTHR42985">
    <property type="entry name" value="SODIUM-COUPLED MONOCARBOXYLATE TRANSPORTER"/>
    <property type="match status" value="1"/>
</dbReference>
<feature type="transmembrane region" description="Helical" evidence="12">
    <location>
        <begin position="98"/>
        <end position="120"/>
    </location>
</feature>
<dbReference type="InterPro" id="IPR051163">
    <property type="entry name" value="Sodium:Solute_Symporter_SSF"/>
</dbReference>
<dbReference type="InterPro" id="IPR001734">
    <property type="entry name" value="Na/solute_symporter"/>
</dbReference>
<feature type="transmembrane region" description="Helical" evidence="12">
    <location>
        <begin position="66"/>
        <end position="86"/>
    </location>
</feature>
<dbReference type="CDD" id="cd11492">
    <property type="entry name" value="SLC5sbd_NIS-SMVT"/>
    <property type="match status" value="1"/>
</dbReference>
<keyword evidence="4" id="KW-1003">Cell membrane</keyword>
<keyword evidence="6 12" id="KW-1133">Transmembrane helix</keyword>
<dbReference type="EMBL" id="GBBM01000671">
    <property type="protein sequence ID" value="JAC34747.1"/>
    <property type="molecule type" value="mRNA"/>
</dbReference>
<feature type="transmembrane region" description="Helical" evidence="12">
    <location>
        <begin position="141"/>
        <end position="163"/>
    </location>
</feature>
<feature type="transmembrane region" description="Helical" evidence="12">
    <location>
        <begin position="292"/>
        <end position="315"/>
    </location>
</feature>
<keyword evidence="8" id="KW-0406">Ion transport</keyword>
<feature type="transmembrane region" description="Helical" evidence="12">
    <location>
        <begin position="27"/>
        <end position="46"/>
    </location>
</feature>
<feature type="transmembrane region" description="Helical" evidence="12">
    <location>
        <begin position="397"/>
        <end position="417"/>
    </location>
</feature>
<evidence type="ECO:0000313" key="13">
    <source>
        <dbReference type="EMBL" id="JAC34747.1"/>
    </source>
</evidence>
<evidence type="ECO:0000256" key="1">
    <source>
        <dbReference type="ARBA" id="ARBA00004651"/>
    </source>
</evidence>
<feature type="transmembrane region" description="Helical" evidence="12">
    <location>
        <begin position="206"/>
        <end position="230"/>
    </location>
</feature>
<dbReference type="AlphaFoldDB" id="A0A023GLF1"/>